<dbReference type="Pfam" id="PF00990">
    <property type="entry name" value="GGDEF"/>
    <property type="match status" value="1"/>
</dbReference>
<name>A0ABR9VSU7_9SYNC</name>
<dbReference type="CDD" id="cd01949">
    <property type="entry name" value="GGDEF"/>
    <property type="match status" value="1"/>
</dbReference>
<reference evidence="4 5" key="1">
    <citation type="submission" date="2020-10" db="EMBL/GenBank/DDBJ databases">
        <authorList>
            <person name="Castelo-Branco R."/>
            <person name="Eusebio N."/>
            <person name="Adriana R."/>
            <person name="Vieira A."/>
            <person name="Brugerolle De Fraissinette N."/>
            <person name="Rezende De Castro R."/>
            <person name="Schneider M.P."/>
            <person name="Vasconcelos V."/>
            <person name="Leao P.N."/>
        </authorList>
    </citation>
    <scope>NUCLEOTIDE SEQUENCE [LARGE SCALE GENOMIC DNA]</scope>
    <source>
        <strain evidence="4 5">LEGE 00031</strain>
    </source>
</reference>
<sequence length="613" mass="69625">MKQHILVLEDANQRRTIILDEQQYSIGRHSGTSIQIHSRQASRHHATLMRKTNSKTNEECFWIIDGDLEGNKSQNGVFVNGEKRLIHELKNGDLINFGCSINASYHVTGEGFGDSSSQPVEMLPQTSPYNEAVSAQIASSYNAREGVDLLAGSNDETFHEQSYLDTATDLPNQTLFLEYLNIALSNARRHHAQVGVLLCRIDNWSDIKRKRGDAVANAFLQEAGQKLKANLRNGDIVSRWDKDEFIFLVSQVQDTNSLLGIARRLMKPVLTPVMAGGRPFQPEITYGVSLYPVDGEQVNDLIEHIRENLQQLLPQITNPGAGEADDHIETAVDVRIDAPQPVPELSDSDQKRLAIVEKRLLRALEQHELELYYQPQINWRKKTIEAMEAFIRWQHPQKGLLPPGQFLPWSDQTEFMVPLTRWILETACQQNVLWQEQLQSPFLVSVNISEKQFYHPLLKNMVMEAIAMAKMETHYLELEIQESTVMKDFGLAQQIITNLHNYGVGFSLDDFGTDYMSLRCLQDLPFQKLKIDKSLTAQLLEQPDNVPNLTMMETLISLGKTFNLKVVAEGVEQEEQINILDSLNCFFMQGYCFTEPLNILAANSFLHKYIAGD</sequence>
<dbReference type="PANTHER" id="PTHR33121">
    <property type="entry name" value="CYCLIC DI-GMP PHOSPHODIESTERASE PDEF"/>
    <property type="match status" value="1"/>
</dbReference>
<dbReference type="Gene3D" id="3.30.70.270">
    <property type="match status" value="1"/>
</dbReference>
<feature type="domain" description="EAL" evidence="2">
    <location>
        <begin position="353"/>
        <end position="610"/>
    </location>
</feature>
<dbReference type="RefSeq" id="WP_190598739.1">
    <property type="nucleotide sequence ID" value="NZ_JADEVV010000029.1"/>
</dbReference>
<dbReference type="SMART" id="SM00052">
    <property type="entry name" value="EAL"/>
    <property type="match status" value="1"/>
</dbReference>
<dbReference type="NCBIfam" id="TIGR00254">
    <property type="entry name" value="GGDEF"/>
    <property type="match status" value="1"/>
</dbReference>
<comment type="caution">
    <text evidence="4">The sequence shown here is derived from an EMBL/GenBank/DDBJ whole genome shotgun (WGS) entry which is preliminary data.</text>
</comment>
<feature type="domain" description="FHA" evidence="1">
    <location>
        <begin position="24"/>
        <end position="84"/>
    </location>
</feature>
<dbReference type="Gene3D" id="2.60.200.20">
    <property type="match status" value="1"/>
</dbReference>
<dbReference type="SMART" id="SM00267">
    <property type="entry name" value="GGDEF"/>
    <property type="match status" value="1"/>
</dbReference>
<dbReference type="CDD" id="cd22697">
    <property type="entry name" value="FHA_Slr1951-like"/>
    <property type="match status" value="1"/>
</dbReference>
<dbReference type="InterPro" id="IPR000160">
    <property type="entry name" value="GGDEF_dom"/>
</dbReference>
<evidence type="ECO:0000259" key="2">
    <source>
        <dbReference type="PROSITE" id="PS50883"/>
    </source>
</evidence>
<protein>
    <submittedName>
        <fullName evidence="4">EAL domain-containing protein</fullName>
    </submittedName>
</protein>
<evidence type="ECO:0000259" key="1">
    <source>
        <dbReference type="PROSITE" id="PS50006"/>
    </source>
</evidence>
<dbReference type="InterPro" id="IPR029787">
    <property type="entry name" value="Nucleotide_cyclase"/>
</dbReference>
<gene>
    <name evidence="4" type="ORF">IQ217_11225</name>
</gene>
<keyword evidence="5" id="KW-1185">Reference proteome</keyword>
<dbReference type="InterPro" id="IPR001633">
    <property type="entry name" value="EAL_dom"/>
</dbReference>
<dbReference type="EMBL" id="JADEVV010000029">
    <property type="protein sequence ID" value="MBE9254402.1"/>
    <property type="molecule type" value="Genomic_DNA"/>
</dbReference>
<dbReference type="Pfam" id="PF00563">
    <property type="entry name" value="EAL"/>
    <property type="match status" value="1"/>
</dbReference>
<dbReference type="PROSITE" id="PS50883">
    <property type="entry name" value="EAL"/>
    <property type="match status" value="1"/>
</dbReference>
<dbReference type="InterPro" id="IPR043128">
    <property type="entry name" value="Rev_trsase/Diguanyl_cyclase"/>
</dbReference>
<dbReference type="InterPro" id="IPR008984">
    <property type="entry name" value="SMAD_FHA_dom_sf"/>
</dbReference>
<evidence type="ECO:0000259" key="3">
    <source>
        <dbReference type="PROSITE" id="PS50887"/>
    </source>
</evidence>
<proteinExistence type="predicted"/>
<dbReference type="PANTHER" id="PTHR33121:SF71">
    <property type="entry name" value="OXYGEN SENSOR PROTEIN DOSP"/>
    <property type="match status" value="1"/>
</dbReference>
<dbReference type="InterPro" id="IPR000253">
    <property type="entry name" value="FHA_dom"/>
</dbReference>
<dbReference type="InterPro" id="IPR050706">
    <property type="entry name" value="Cyclic-di-GMP_PDE-like"/>
</dbReference>
<dbReference type="InterPro" id="IPR035919">
    <property type="entry name" value="EAL_sf"/>
</dbReference>
<dbReference type="SMART" id="SM00240">
    <property type="entry name" value="FHA"/>
    <property type="match status" value="1"/>
</dbReference>
<dbReference type="Proteomes" id="UP000658720">
    <property type="component" value="Unassembled WGS sequence"/>
</dbReference>
<dbReference type="SUPFAM" id="SSF141868">
    <property type="entry name" value="EAL domain-like"/>
    <property type="match status" value="1"/>
</dbReference>
<evidence type="ECO:0000313" key="5">
    <source>
        <dbReference type="Proteomes" id="UP000658720"/>
    </source>
</evidence>
<accession>A0ABR9VSU7</accession>
<dbReference type="PROSITE" id="PS50887">
    <property type="entry name" value="GGDEF"/>
    <property type="match status" value="1"/>
</dbReference>
<dbReference type="Pfam" id="PF00498">
    <property type="entry name" value="FHA"/>
    <property type="match status" value="1"/>
</dbReference>
<organism evidence="4 5">
    <name type="scientific">Synechocystis salina LEGE 00031</name>
    <dbReference type="NCBI Taxonomy" id="1828736"/>
    <lineage>
        <taxon>Bacteria</taxon>
        <taxon>Bacillati</taxon>
        <taxon>Cyanobacteriota</taxon>
        <taxon>Cyanophyceae</taxon>
        <taxon>Synechococcales</taxon>
        <taxon>Merismopediaceae</taxon>
        <taxon>Synechocystis</taxon>
    </lineage>
</organism>
<feature type="domain" description="GGDEF" evidence="3">
    <location>
        <begin position="192"/>
        <end position="327"/>
    </location>
</feature>
<dbReference type="PROSITE" id="PS50006">
    <property type="entry name" value="FHA_DOMAIN"/>
    <property type="match status" value="1"/>
</dbReference>
<dbReference type="Gene3D" id="3.20.20.450">
    <property type="entry name" value="EAL domain"/>
    <property type="match status" value="1"/>
</dbReference>
<dbReference type="SUPFAM" id="SSF49879">
    <property type="entry name" value="SMAD/FHA domain"/>
    <property type="match status" value="1"/>
</dbReference>
<dbReference type="CDD" id="cd01948">
    <property type="entry name" value="EAL"/>
    <property type="match status" value="1"/>
</dbReference>
<evidence type="ECO:0000313" key="4">
    <source>
        <dbReference type="EMBL" id="MBE9254402.1"/>
    </source>
</evidence>
<dbReference type="SUPFAM" id="SSF55073">
    <property type="entry name" value="Nucleotide cyclase"/>
    <property type="match status" value="1"/>
</dbReference>